<dbReference type="AlphaFoldDB" id="A0AAV9EDS5"/>
<keyword evidence="2" id="KW-1185">Reference proteome</keyword>
<organism evidence="1 2">
    <name type="scientific">Acorus calamus</name>
    <name type="common">Sweet flag</name>
    <dbReference type="NCBI Taxonomy" id="4465"/>
    <lineage>
        <taxon>Eukaryota</taxon>
        <taxon>Viridiplantae</taxon>
        <taxon>Streptophyta</taxon>
        <taxon>Embryophyta</taxon>
        <taxon>Tracheophyta</taxon>
        <taxon>Spermatophyta</taxon>
        <taxon>Magnoliopsida</taxon>
        <taxon>Liliopsida</taxon>
        <taxon>Acoraceae</taxon>
        <taxon>Acorus</taxon>
    </lineage>
</organism>
<reference evidence="1" key="2">
    <citation type="submission" date="2023-06" db="EMBL/GenBank/DDBJ databases">
        <authorList>
            <person name="Ma L."/>
            <person name="Liu K.-W."/>
            <person name="Li Z."/>
            <person name="Hsiao Y.-Y."/>
            <person name="Qi Y."/>
            <person name="Fu T."/>
            <person name="Tang G."/>
            <person name="Zhang D."/>
            <person name="Sun W.-H."/>
            <person name="Liu D.-K."/>
            <person name="Li Y."/>
            <person name="Chen G.-Z."/>
            <person name="Liu X.-D."/>
            <person name="Liao X.-Y."/>
            <person name="Jiang Y.-T."/>
            <person name="Yu X."/>
            <person name="Hao Y."/>
            <person name="Huang J."/>
            <person name="Zhao X.-W."/>
            <person name="Ke S."/>
            <person name="Chen Y.-Y."/>
            <person name="Wu W.-L."/>
            <person name="Hsu J.-L."/>
            <person name="Lin Y.-F."/>
            <person name="Huang M.-D."/>
            <person name="Li C.-Y."/>
            <person name="Huang L."/>
            <person name="Wang Z.-W."/>
            <person name="Zhao X."/>
            <person name="Zhong W.-Y."/>
            <person name="Peng D.-H."/>
            <person name="Ahmad S."/>
            <person name="Lan S."/>
            <person name="Zhang J.-S."/>
            <person name="Tsai W.-C."/>
            <person name="Van De Peer Y."/>
            <person name="Liu Z.-J."/>
        </authorList>
    </citation>
    <scope>NUCLEOTIDE SEQUENCE</scope>
    <source>
        <strain evidence="1">CP</strain>
        <tissue evidence="1">Leaves</tissue>
    </source>
</reference>
<name>A0AAV9EDS5_ACOCL</name>
<reference evidence="1" key="1">
    <citation type="journal article" date="2023" name="Nat. Commun.">
        <title>Diploid and tetraploid genomes of Acorus and the evolution of monocots.</title>
        <authorList>
            <person name="Ma L."/>
            <person name="Liu K.W."/>
            <person name="Li Z."/>
            <person name="Hsiao Y.Y."/>
            <person name="Qi Y."/>
            <person name="Fu T."/>
            <person name="Tang G.D."/>
            <person name="Zhang D."/>
            <person name="Sun W.H."/>
            <person name="Liu D.K."/>
            <person name="Li Y."/>
            <person name="Chen G.Z."/>
            <person name="Liu X.D."/>
            <person name="Liao X.Y."/>
            <person name="Jiang Y.T."/>
            <person name="Yu X."/>
            <person name="Hao Y."/>
            <person name="Huang J."/>
            <person name="Zhao X.W."/>
            <person name="Ke S."/>
            <person name="Chen Y.Y."/>
            <person name="Wu W.L."/>
            <person name="Hsu J.L."/>
            <person name="Lin Y.F."/>
            <person name="Huang M.D."/>
            <person name="Li C.Y."/>
            <person name="Huang L."/>
            <person name="Wang Z.W."/>
            <person name="Zhao X."/>
            <person name="Zhong W.Y."/>
            <person name="Peng D.H."/>
            <person name="Ahmad S."/>
            <person name="Lan S."/>
            <person name="Zhang J.S."/>
            <person name="Tsai W.C."/>
            <person name="Van de Peer Y."/>
            <person name="Liu Z.J."/>
        </authorList>
    </citation>
    <scope>NUCLEOTIDE SEQUENCE</scope>
    <source>
        <strain evidence="1">CP</strain>
    </source>
</reference>
<gene>
    <name evidence="1" type="ORF">QJS10_CPA07g00302</name>
</gene>
<dbReference type="EMBL" id="JAUJYO010000007">
    <property type="protein sequence ID" value="KAK1311651.1"/>
    <property type="molecule type" value="Genomic_DNA"/>
</dbReference>
<dbReference type="Proteomes" id="UP001180020">
    <property type="component" value="Unassembled WGS sequence"/>
</dbReference>
<accession>A0AAV9EDS5</accession>
<sequence>MNSSKRRLLDDHMSKTVVNLIKTCMGIQKYVIRKFEVAEHLASMVSSRVNEWNDFS</sequence>
<evidence type="ECO:0000313" key="2">
    <source>
        <dbReference type="Proteomes" id="UP001180020"/>
    </source>
</evidence>
<proteinExistence type="predicted"/>
<comment type="caution">
    <text evidence="1">The sequence shown here is derived from an EMBL/GenBank/DDBJ whole genome shotgun (WGS) entry which is preliminary data.</text>
</comment>
<evidence type="ECO:0000313" key="1">
    <source>
        <dbReference type="EMBL" id="KAK1311651.1"/>
    </source>
</evidence>
<protein>
    <submittedName>
        <fullName evidence="1">Uncharacterized protein</fullName>
    </submittedName>
</protein>